<dbReference type="SUPFAM" id="SSF54364">
    <property type="entry name" value="Translation initiation factor IF3, N-terminal domain"/>
    <property type="match status" value="1"/>
</dbReference>
<dbReference type="Pfam" id="PF05198">
    <property type="entry name" value="IF3_N"/>
    <property type="match status" value="1"/>
</dbReference>
<dbReference type="InterPro" id="IPR019814">
    <property type="entry name" value="Translation_initiation_fac_3_N"/>
</dbReference>
<comment type="function">
    <text evidence="4 6">IF-3 binds to the 30S ribosomal subunit and shifts the equilibrium between 70S ribosomes and their 50S and 30S subunits in favor of the free subunits, thus enhancing the availability of 30S subunits on which protein synthesis initiation begins.</text>
</comment>
<dbReference type="Gene3D" id="3.30.110.10">
    <property type="entry name" value="Translation initiation factor 3 (IF-3), C-terminal domain"/>
    <property type="match status" value="1"/>
</dbReference>
<dbReference type="InterPro" id="IPR036787">
    <property type="entry name" value="T_IF-3_N_sf"/>
</dbReference>
<evidence type="ECO:0000256" key="1">
    <source>
        <dbReference type="ARBA" id="ARBA00005439"/>
    </source>
</evidence>
<feature type="domain" description="Translation initiation factor 3 C-terminal" evidence="7">
    <location>
        <begin position="94"/>
        <end position="179"/>
    </location>
</feature>
<dbReference type="FunFam" id="3.30.110.10:FF:000001">
    <property type="entry name" value="Translation initiation factor IF-3"/>
    <property type="match status" value="1"/>
</dbReference>
<keyword evidence="4" id="KW-0963">Cytoplasm</keyword>
<evidence type="ECO:0000259" key="7">
    <source>
        <dbReference type="Pfam" id="PF00707"/>
    </source>
</evidence>
<feature type="domain" description="Translation initiation factor 3 N-terminal" evidence="8">
    <location>
        <begin position="18"/>
        <end position="87"/>
    </location>
</feature>
<dbReference type="GO" id="GO:0016020">
    <property type="term" value="C:membrane"/>
    <property type="evidence" value="ECO:0007669"/>
    <property type="project" value="TreeGrafter"/>
</dbReference>
<dbReference type="GO" id="GO:0003743">
    <property type="term" value="F:translation initiation factor activity"/>
    <property type="evidence" value="ECO:0007669"/>
    <property type="project" value="UniProtKB-UniRule"/>
</dbReference>
<dbReference type="PROSITE" id="PS00938">
    <property type="entry name" value="IF3"/>
    <property type="match status" value="1"/>
</dbReference>
<dbReference type="Proteomes" id="UP000005711">
    <property type="component" value="Unassembled WGS sequence"/>
</dbReference>
<comment type="subunit">
    <text evidence="4 6">Monomer.</text>
</comment>
<keyword evidence="2 4" id="KW-0396">Initiation factor</keyword>
<evidence type="ECO:0000256" key="2">
    <source>
        <dbReference type="ARBA" id="ARBA00022540"/>
    </source>
</evidence>
<dbReference type="GO" id="GO:0043022">
    <property type="term" value="F:ribosome binding"/>
    <property type="evidence" value="ECO:0007669"/>
    <property type="project" value="UniProtKB-ARBA"/>
</dbReference>
<dbReference type="EMBL" id="ADDO01000041">
    <property type="protein sequence ID" value="EFA90162.1"/>
    <property type="molecule type" value="Genomic_DNA"/>
</dbReference>
<dbReference type="AlphaFoldDB" id="D1VTH8"/>
<name>D1VTH8_9FIRM</name>
<evidence type="ECO:0000256" key="6">
    <source>
        <dbReference type="RuleBase" id="RU000646"/>
    </source>
</evidence>
<dbReference type="FunFam" id="3.10.20.80:FF:000001">
    <property type="entry name" value="Translation initiation factor IF-3"/>
    <property type="match status" value="1"/>
</dbReference>
<protein>
    <recommendedName>
        <fullName evidence="4 5">Translation initiation factor IF-3</fullName>
    </recommendedName>
</protein>
<gene>
    <name evidence="4 9" type="primary">infC</name>
    <name evidence="9" type="ORF">HMPREF0628_0259</name>
</gene>
<dbReference type="InterPro" id="IPR036788">
    <property type="entry name" value="T_IF-3_C_sf"/>
</dbReference>
<dbReference type="InterPro" id="IPR019813">
    <property type="entry name" value="Translation_initiation_fac3_CS"/>
</dbReference>
<accession>D1VTH8</accession>
<evidence type="ECO:0000259" key="8">
    <source>
        <dbReference type="Pfam" id="PF05198"/>
    </source>
</evidence>
<dbReference type="GO" id="GO:0005829">
    <property type="term" value="C:cytosol"/>
    <property type="evidence" value="ECO:0007669"/>
    <property type="project" value="TreeGrafter"/>
</dbReference>
<keyword evidence="3 4" id="KW-0648">Protein biosynthesis</keyword>
<comment type="similarity">
    <text evidence="1 4 6">Belongs to the IF-3 family.</text>
</comment>
<evidence type="ECO:0000313" key="10">
    <source>
        <dbReference type="Proteomes" id="UP000005711"/>
    </source>
</evidence>
<evidence type="ECO:0000313" key="9">
    <source>
        <dbReference type="EMBL" id="EFA90162.1"/>
    </source>
</evidence>
<dbReference type="SUPFAM" id="SSF55200">
    <property type="entry name" value="Translation initiation factor IF3, C-terminal domain"/>
    <property type="match status" value="1"/>
</dbReference>
<comment type="caution">
    <text evidence="9">The sequence shown here is derived from an EMBL/GenBank/DDBJ whole genome shotgun (WGS) entry which is preliminary data.</text>
</comment>
<reference evidence="9 10" key="1">
    <citation type="submission" date="2009-12" db="EMBL/GenBank/DDBJ databases">
        <title>Genome Sequence of Peptoniphilus lacrimalis 315-B.</title>
        <authorList>
            <person name="Durkin A.S."/>
            <person name="Madupu R."/>
            <person name="Torralba M."/>
            <person name="Methe B."/>
            <person name="Sutton G."/>
            <person name="Strausberg R.L."/>
            <person name="Nelson K.E."/>
        </authorList>
    </citation>
    <scope>NUCLEOTIDE SEQUENCE [LARGE SCALE GENOMIC DNA]</scope>
    <source>
        <strain evidence="9 10">315-B</strain>
    </source>
</reference>
<comment type="subcellular location">
    <subcellularLocation>
        <location evidence="4 6">Cytoplasm</location>
    </subcellularLocation>
</comment>
<dbReference type="PANTHER" id="PTHR10938:SF0">
    <property type="entry name" value="TRANSLATION INITIATION FACTOR IF-3, MITOCHONDRIAL"/>
    <property type="match status" value="1"/>
</dbReference>
<dbReference type="InterPro" id="IPR001288">
    <property type="entry name" value="Translation_initiation_fac_3"/>
</dbReference>
<dbReference type="eggNOG" id="COG0290">
    <property type="taxonomic scope" value="Bacteria"/>
</dbReference>
<dbReference type="Pfam" id="PF00707">
    <property type="entry name" value="IF3_C"/>
    <property type="match status" value="1"/>
</dbReference>
<proteinExistence type="inferred from homology"/>
<sequence>MRVRIFLWRCLEIKELQINEEIRDKEVRLVDEKGNQVGVVNVDRALDMAEASKLDLVNVAPNAKPPVCKIMDYGKYRYELIKKEKEAKKKQKVINIKELRLTPNIETHDLNTKANRAIDFLKSGDRVKVAVRFRGREMGHTDIGREVLDKFVELVSEYGVVDKKPKMEGKNMIMFLSAKDE</sequence>
<keyword evidence="10" id="KW-1185">Reference proteome</keyword>
<dbReference type="RefSeq" id="WP_004824859.1">
    <property type="nucleotide sequence ID" value="NZ_ADDO01000041.1"/>
</dbReference>
<dbReference type="PANTHER" id="PTHR10938">
    <property type="entry name" value="TRANSLATION INITIATION FACTOR IF-3"/>
    <property type="match status" value="1"/>
</dbReference>
<dbReference type="GO" id="GO:0032790">
    <property type="term" value="P:ribosome disassembly"/>
    <property type="evidence" value="ECO:0007669"/>
    <property type="project" value="TreeGrafter"/>
</dbReference>
<dbReference type="HAMAP" id="MF_00080">
    <property type="entry name" value="IF_3"/>
    <property type="match status" value="1"/>
</dbReference>
<dbReference type="NCBIfam" id="TIGR00168">
    <property type="entry name" value="infC"/>
    <property type="match status" value="1"/>
</dbReference>
<organism evidence="9 10">
    <name type="scientific">Peptoniphilus lacrimalis 315-B</name>
    <dbReference type="NCBI Taxonomy" id="596330"/>
    <lineage>
        <taxon>Bacteria</taxon>
        <taxon>Bacillati</taxon>
        <taxon>Bacillota</taxon>
        <taxon>Tissierellia</taxon>
        <taxon>Tissierellales</taxon>
        <taxon>Peptoniphilaceae</taxon>
        <taxon>Peptoniphilus</taxon>
    </lineage>
</organism>
<dbReference type="Gene3D" id="3.10.20.80">
    <property type="entry name" value="Translation initiation factor 3 (IF-3), N-terminal domain"/>
    <property type="match status" value="1"/>
</dbReference>
<dbReference type="InterPro" id="IPR019815">
    <property type="entry name" value="Translation_initiation_fac_3_C"/>
</dbReference>
<evidence type="ECO:0000256" key="4">
    <source>
        <dbReference type="HAMAP-Rule" id="MF_00080"/>
    </source>
</evidence>
<evidence type="ECO:0000256" key="5">
    <source>
        <dbReference type="NCBIfam" id="TIGR00168"/>
    </source>
</evidence>
<evidence type="ECO:0000256" key="3">
    <source>
        <dbReference type="ARBA" id="ARBA00022917"/>
    </source>
</evidence>